<organism evidence="2 3">
    <name type="scientific">Sphenostylis stenocarpa</name>
    <dbReference type="NCBI Taxonomy" id="92480"/>
    <lineage>
        <taxon>Eukaryota</taxon>
        <taxon>Viridiplantae</taxon>
        <taxon>Streptophyta</taxon>
        <taxon>Embryophyta</taxon>
        <taxon>Tracheophyta</taxon>
        <taxon>Spermatophyta</taxon>
        <taxon>Magnoliopsida</taxon>
        <taxon>eudicotyledons</taxon>
        <taxon>Gunneridae</taxon>
        <taxon>Pentapetalae</taxon>
        <taxon>rosids</taxon>
        <taxon>fabids</taxon>
        <taxon>Fabales</taxon>
        <taxon>Fabaceae</taxon>
        <taxon>Papilionoideae</taxon>
        <taxon>50 kb inversion clade</taxon>
        <taxon>NPAAA clade</taxon>
        <taxon>indigoferoid/millettioid clade</taxon>
        <taxon>Phaseoleae</taxon>
        <taxon>Sphenostylis</taxon>
    </lineage>
</organism>
<keyword evidence="3" id="KW-1185">Reference proteome</keyword>
<proteinExistence type="predicted"/>
<sequence length="120" mass="13361">MREKNRTRTVSRVLAPPQRCCVGLGSPWTLRRIDIGLGGGPKEHRTWPPTLAKYNKFGVLGGGAWLREHDIPPINSLILGLMNAASEDRMNKNKMKVKGMRNIDQPRQIQNGECSPSISS</sequence>
<evidence type="ECO:0000256" key="1">
    <source>
        <dbReference type="SAM" id="MobiDB-lite"/>
    </source>
</evidence>
<dbReference type="Gramene" id="rna-AYBTSS11_LOCUS29686">
    <property type="protein sequence ID" value="CAJ1977520.1"/>
    <property type="gene ID" value="gene-AYBTSS11_LOCUS29686"/>
</dbReference>
<evidence type="ECO:0000313" key="2">
    <source>
        <dbReference type="EMBL" id="CAJ1977520.1"/>
    </source>
</evidence>
<dbReference type="AlphaFoldDB" id="A0AA86W2U2"/>
<gene>
    <name evidence="2" type="ORF">AYBTSS11_LOCUS29686</name>
</gene>
<evidence type="ECO:0000313" key="3">
    <source>
        <dbReference type="Proteomes" id="UP001189624"/>
    </source>
</evidence>
<dbReference type="EMBL" id="OY731407">
    <property type="protein sequence ID" value="CAJ1977520.1"/>
    <property type="molecule type" value="Genomic_DNA"/>
</dbReference>
<feature type="compositionally biased region" description="Polar residues" evidence="1">
    <location>
        <begin position="105"/>
        <end position="120"/>
    </location>
</feature>
<reference evidence="2" key="1">
    <citation type="submission" date="2023-10" db="EMBL/GenBank/DDBJ databases">
        <authorList>
            <person name="Domelevo Entfellner J.-B."/>
        </authorList>
    </citation>
    <scope>NUCLEOTIDE SEQUENCE</scope>
</reference>
<name>A0AA86W2U2_9FABA</name>
<feature type="region of interest" description="Disordered" evidence="1">
    <location>
        <begin position="100"/>
        <end position="120"/>
    </location>
</feature>
<dbReference type="Proteomes" id="UP001189624">
    <property type="component" value="Chromosome 10"/>
</dbReference>
<protein>
    <submittedName>
        <fullName evidence="2">Uncharacterized protein</fullName>
    </submittedName>
</protein>
<accession>A0AA86W2U2</accession>